<sequence length="157" mass="17956">MLVIVFTHKDRRRHLTLVLQHHWPGQGCGASSNDHKIGQSERCTRTDGKKWRCKIDALLGLKYCMQHLHRGVKKVENGEKSNPCLSFSINSYLLDVFVQQQVMMISMILFLTAAAMSCNSNPSPKNLVILIGPCKDPLRGYENYGIRMKTRRNNNKE</sequence>
<keyword evidence="2" id="KW-1185">Reference proteome</keyword>
<dbReference type="EMBL" id="CM042035">
    <property type="protein sequence ID" value="KAI3756852.1"/>
    <property type="molecule type" value="Genomic_DNA"/>
</dbReference>
<reference evidence="2" key="1">
    <citation type="journal article" date="2022" name="Mol. Ecol. Resour.">
        <title>The genomes of chicory, endive, great burdock and yacon provide insights into Asteraceae palaeo-polyploidization history and plant inulin production.</title>
        <authorList>
            <person name="Fan W."/>
            <person name="Wang S."/>
            <person name="Wang H."/>
            <person name="Wang A."/>
            <person name="Jiang F."/>
            <person name="Liu H."/>
            <person name="Zhao H."/>
            <person name="Xu D."/>
            <person name="Zhang Y."/>
        </authorList>
    </citation>
    <scope>NUCLEOTIDE SEQUENCE [LARGE SCALE GENOMIC DNA]</scope>
    <source>
        <strain evidence="2">cv. Yunnan</strain>
    </source>
</reference>
<comment type="caution">
    <text evidence="1">The sequence shown here is derived from an EMBL/GenBank/DDBJ whole genome shotgun (WGS) entry which is preliminary data.</text>
</comment>
<organism evidence="1 2">
    <name type="scientific">Smallanthus sonchifolius</name>
    <dbReference type="NCBI Taxonomy" id="185202"/>
    <lineage>
        <taxon>Eukaryota</taxon>
        <taxon>Viridiplantae</taxon>
        <taxon>Streptophyta</taxon>
        <taxon>Embryophyta</taxon>
        <taxon>Tracheophyta</taxon>
        <taxon>Spermatophyta</taxon>
        <taxon>Magnoliopsida</taxon>
        <taxon>eudicotyledons</taxon>
        <taxon>Gunneridae</taxon>
        <taxon>Pentapetalae</taxon>
        <taxon>asterids</taxon>
        <taxon>campanulids</taxon>
        <taxon>Asterales</taxon>
        <taxon>Asteraceae</taxon>
        <taxon>Asteroideae</taxon>
        <taxon>Heliantheae alliance</taxon>
        <taxon>Millerieae</taxon>
        <taxon>Smallanthus</taxon>
    </lineage>
</organism>
<protein>
    <submittedName>
        <fullName evidence="1">Uncharacterized protein</fullName>
    </submittedName>
</protein>
<proteinExistence type="predicted"/>
<dbReference type="Proteomes" id="UP001056120">
    <property type="component" value="Linkage Group LG18"/>
</dbReference>
<evidence type="ECO:0000313" key="2">
    <source>
        <dbReference type="Proteomes" id="UP001056120"/>
    </source>
</evidence>
<name>A0ACB9EEI6_9ASTR</name>
<reference evidence="1 2" key="2">
    <citation type="journal article" date="2022" name="Mol. Ecol. Resour.">
        <title>The genomes of chicory, endive, great burdock and yacon provide insights into Asteraceae paleo-polyploidization history and plant inulin production.</title>
        <authorList>
            <person name="Fan W."/>
            <person name="Wang S."/>
            <person name="Wang H."/>
            <person name="Wang A."/>
            <person name="Jiang F."/>
            <person name="Liu H."/>
            <person name="Zhao H."/>
            <person name="Xu D."/>
            <person name="Zhang Y."/>
        </authorList>
    </citation>
    <scope>NUCLEOTIDE SEQUENCE [LARGE SCALE GENOMIC DNA]</scope>
    <source>
        <strain evidence="2">cv. Yunnan</strain>
        <tissue evidence="1">Leaves</tissue>
    </source>
</reference>
<gene>
    <name evidence="1" type="ORF">L1987_56675</name>
</gene>
<accession>A0ACB9EEI6</accession>
<evidence type="ECO:0000313" key="1">
    <source>
        <dbReference type="EMBL" id="KAI3756852.1"/>
    </source>
</evidence>